<dbReference type="EMBL" id="MU157875">
    <property type="protein sequence ID" value="KAF9526136.1"/>
    <property type="molecule type" value="Genomic_DNA"/>
</dbReference>
<feature type="coiled-coil region" evidence="3">
    <location>
        <begin position="218"/>
        <end position="282"/>
    </location>
</feature>
<dbReference type="InterPro" id="IPR012617">
    <property type="entry name" value="AATF_C"/>
</dbReference>
<reference evidence="7" key="1">
    <citation type="submission" date="2020-11" db="EMBL/GenBank/DDBJ databases">
        <authorList>
            <consortium name="DOE Joint Genome Institute"/>
            <person name="Ahrendt S."/>
            <person name="Riley R."/>
            <person name="Andreopoulos W."/>
            <person name="Labutti K."/>
            <person name="Pangilinan J."/>
            <person name="Ruiz-Duenas F.J."/>
            <person name="Barrasa J.M."/>
            <person name="Sanchez-Garcia M."/>
            <person name="Camarero S."/>
            <person name="Miyauchi S."/>
            <person name="Serrano A."/>
            <person name="Linde D."/>
            <person name="Babiker R."/>
            <person name="Drula E."/>
            <person name="Ayuso-Fernandez I."/>
            <person name="Pacheco R."/>
            <person name="Padilla G."/>
            <person name="Ferreira P."/>
            <person name="Barriuso J."/>
            <person name="Kellner H."/>
            <person name="Castanera R."/>
            <person name="Alfaro M."/>
            <person name="Ramirez L."/>
            <person name="Pisabarro A.G."/>
            <person name="Kuo A."/>
            <person name="Tritt A."/>
            <person name="Lipzen A."/>
            <person name="He G."/>
            <person name="Yan M."/>
            <person name="Ng V."/>
            <person name="Cullen D."/>
            <person name="Martin F."/>
            <person name="Rosso M.-N."/>
            <person name="Henrissat B."/>
            <person name="Hibbett D."/>
            <person name="Martinez A.T."/>
            <person name="Grigoriev I.V."/>
        </authorList>
    </citation>
    <scope>NUCLEOTIDE SEQUENCE</scope>
    <source>
        <strain evidence="7">CBS 506.95</strain>
    </source>
</reference>
<feature type="region of interest" description="Disordered" evidence="4">
    <location>
        <begin position="62"/>
        <end position="156"/>
    </location>
</feature>
<dbReference type="PANTHER" id="PTHR15565">
    <property type="entry name" value="AATF PROTEIN APOPTOSIS ANTAGONIZING TRANSCRIPTION FACTOR"/>
    <property type="match status" value="1"/>
</dbReference>
<dbReference type="AlphaFoldDB" id="A0A9P6EB54"/>
<dbReference type="Pfam" id="PF08164">
    <property type="entry name" value="TRAUB"/>
    <property type="match status" value="1"/>
</dbReference>
<feature type="compositionally biased region" description="Basic and acidic residues" evidence="4">
    <location>
        <begin position="68"/>
        <end position="81"/>
    </location>
</feature>
<dbReference type="GO" id="GO:0000462">
    <property type="term" value="P:maturation of SSU-rRNA from tricistronic rRNA transcript (SSU-rRNA, 5.8S rRNA, LSU-rRNA)"/>
    <property type="evidence" value="ECO:0007669"/>
    <property type="project" value="TreeGrafter"/>
</dbReference>
<evidence type="ECO:0000313" key="7">
    <source>
        <dbReference type="EMBL" id="KAF9526136.1"/>
    </source>
</evidence>
<dbReference type="InterPro" id="IPR039223">
    <property type="entry name" value="AATF/Bfr2"/>
</dbReference>
<evidence type="ECO:0000259" key="5">
    <source>
        <dbReference type="Pfam" id="PF08164"/>
    </source>
</evidence>
<feature type="region of interest" description="Disordered" evidence="4">
    <location>
        <begin position="16"/>
        <end position="47"/>
    </location>
</feature>
<organism evidence="7 8">
    <name type="scientific">Crepidotus variabilis</name>
    <dbReference type="NCBI Taxonomy" id="179855"/>
    <lineage>
        <taxon>Eukaryota</taxon>
        <taxon>Fungi</taxon>
        <taxon>Dikarya</taxon>
        <taxon>Basidiomycota</taxon>
        <taxon>Agaricomycotina</taxon>
        <taxon>Agaricomycetes</taxon>
        <taxon>Agaricomycetidae</taxon>
        <taxon>Agaricales</taxon>
        <taxon>Agaricineae</taxon>
        <taxon>Crepidotaceae</taxon>
        <taxon>Crepidotus</taxon>
    </lineage>
</organism>
<protein>
    <recommendedName>
        <fullName evidence="2">Protein BFR2</fullName>
    </recommendedName>
</protein>
<dbReference type="OrthoDB" id="5783963at2759"/>
<proteinExistence type="inferred from homology"/>
<feature type="domain" description="AATF leucine zipper-containing" evidence="6">
    <location>
        <begin position="165"/>
        <end position="297"/>
    </location>
</feature>
<gene>
    <name evidence="7" type="ORF">CPB83DRAFT_858401</name>
</gene>
<evidence type="ECO:0000259" key="6">
    <source>
        <dbReference type="Pfam" id="PF13339"/>
    </source>
</evidence>
<dbReference type="PANTHER" id="PTHR15565:SF0">
    <property type="entry name" value="PROTEIN AATF"/>
    <property type="match status" value="1"/>
</dbReference>
<evidence type="ECO:0000256" key="3">
    <source>
        <dbReference type="SAM" id="Coils"/>
    </source>
</evidence>
<evidence type="ECO:0000256" key="4">
    <source>
        <dbReference type="SAM" id="MobiDB-lite"/>
    </source>
</evidence>
<sequence>MASGRLSLAEQIAQLEEAVPIDHDPEDVQSRDPETAENSQTASSLARTHYIDVGPSVLRNALSSVADPKYEGVRTSRKDLFNDGELSEAEDEDIPEESDYNDEDTRQQDKDESPDETESQSAQISDQPLDEEEPDLSSKKRKTTDDEAANETVLPLSLRQAREGDIRKGQAIKRQLTLWDTLLDTRIRLQKAVVSANTLPPPSHIQPYLEAAECQDVISKFLDEAIRLTDELDDLQENLLQSNKVIPPPPQKRRKLGEAASISEYSEALRTATEDAVTLEESLHPYVLQTLSKWSAKIEAVAPSALISSNRGAFLKGNQQPKSAVQLVDEFLADNTKILERTRTSRVKGSRIGVAPTAAETGEPDSEIFDDTDFYQKMLRDIIDSRKDGNRNEDWMLLQKQKKAKKTVDTKASKGRKLRFEVHEKLQNFMVPVPVSGAWHDEQIDELFSSLLGKGFENIPLNRQEPQSQDLELSGFRVFG</sequence>
<feature type="compositionally biased region" description="Polar residues" evidence="4">
    <location>
        <begin position="36"/>
        <end position="46"/>
    </location>
</feature>
<accession>A0A9P6EB54</accession>
<feature type="compositionally biased region" description="Basic and acidic residues" evidence="4">
    <location>
        <begin position="20"/>
        <end position="34"/>
    </location>
</feature>
<dbReference type="InterPro" id="IPR025160">
    <property type="entry name" value="AATF"/>
</dbReference>
<keyword evidence="8" id="KW-1185">Reference proteome</keyword>
<evidence type="ECO:0000256" key="1">
    <source>
        <dbReference type="ARBA" id="ARBA00008966"/>
    </source>
</evidence>
<dbReference type="Pfam" id="PF13339">
    <property type="entry name" value="AATF-Che1"/>
    <property type="match status" value="1"/>
</dbReference>
<feature type="domain" description="Apoptosis-antagonizing transcription factor C-terminal" evidence="5">
    <location>
        <begin position="375"/>
        <end position="452"/>
    </location>
</feature>
<evidence type="ECO:0000313" key="8">
    <source>
        <dbReference type="Proteomes" id="UP000807306"/>
    </source>
</evidence>
<dbReference type="Proteomes" id="UP000807306">
    <property type="component" value="Unassembled WGS sequence"/>
</dbReference>
<feature type="compositionally biased region" description="Acidic residues" evidence="4">
    <location>
        <begin position="85"/>
        <end position="102"/>
    </location>
</feature>
<comment type="caution">
    <text evidence="7">The sequence shown here is derived from an EMBL/GenBank/DDBJ whole genome shotgun (WGS) entry which is preliminary data.</text>
</comment>
<name>A0A9P6EB54_9AGAR</name>
<dbReference type="GO" id="GO:0005730">
    <property type="term" value="C:nucleolus"/>
    <property type="evidence" value="ECO:0007669"/>
    <property type="project" value="TreeGrafter"/>
</dbReference>
<evidence type="ECO:0000256" key="2">
    <source>
        <dbReference type="ARBA" id="ARBA00013850"/>
    </source>
</evidence>
<keyword evidence="3" id="KW-0175">Coiled coil</keyword>
<comment type="similarity">
    <text evidence="1">Belongs to the AATF family.</text>
</comment>